<dbReference type="Gene3D" id="1.10.40.40">
    <property type="entry name" value="Deoxyribonucleotidase, domain 2"/>
    <property type="match status" value="1"/>
</dbReference>
<dbReference type="SFLD" id="SFLDG01126">
    <property type="entry name" value="C1.2:_Nucleotidase_Like"/>
    <property type="match status" value="1"/>
</dbReference>
<name>A0ABU1T9N1_9SPHI</name>
<accession>A0ABU1T9N1</accession>
<dbReference type="Proteomes" id="UP001247620">
    <property type="component" value="Unassembled WGS sequence"/>
</dbReference>
<keyword evidence="3" id="KW-1185">Reference proteome</keyword>
<gene>
    <name evidence="2" type="ORF">J2W55_001757</name>
</gene>
<dbReference type="SFLD" id="SFLDS00003">
    <property type="entry name" value="Haloacid_Dehalogenase"/>
    <property type="match status" value="1"/>
</dbReference>
<dbReference type="RefSeq" id="WP_310094404.1">
    <property type="nucleotide sequence ID" value="NZ_JAVDUU010000002.1"/>
</dbReference>
<dbReference type="Gene3D" id="3.40.50.1000">
    <property type="entry name" value="HAD superfamily/HAD-like"/>
    <property type="match status" value="1"/>
</dbReference>
<dbReference type="Pfam" id="PF06941">
    <property type="entry name" value="NT5C"/>
    <property type="match status" value="1"/>
</dbReference>
<comment type="caution">
    <text evidence="2">The sequence shown here is derived from an EMBL/GenBank/DDBJ whole genome shotgun (WGS) entry which is preliminary data.</text>
</comment>
<dbReference type="SFLD" id="SFLDG01146">
    <property type="entry name" value="C1.2.2"/>
    <property type="match status" value="1"/>
</dbReference>
<evidence type="ECO:0000256" key="1">
    <source>
        <dbReference type="ARBA" id="ARBA00009589"/>
    </source>
</evidence>
<dbReference type="InterPro" id="IPR010708">
    <property type="entry name" value="5'(3')-deoxyribonucleotidase"/>
</dbReference>
<dbReference type="EMBL" id="JAVDUU010000002">
    <property type="protein sequence ID" value="MDR6941915.1"/>
    <property type="molecule type" value="Genomic_DNA"/>
</dbReference>
<comment type="similarity">
    <text evidence="1">Belongs to the 5'(3')-deoxyribonucleotidase family.</text>
</comment>
<reference evidence="2 3" key="1">
    <citation type="submission" date="2023-07" db="EMBL/GenBank/DDBJ databases">
        <title>Sorghum-associated microbial communities from plants grown in Nebraska, USA.</title>
        <authorList>
            <person name="Schachtman D."/>
        </authorList>
    </citation>
    <scope>NUCLEOTIDE SEQUENCE [LARGE SCALE GENOMIC DNA]</scope>
    <source>
        <strain evidence="2 3">3262</strain>
    </source>
</reference>
<proteinExistence type="inferred from homology"/>
<dbReference type="InterPro" id="IPR023214">
    <property type="entry name" value="HAD_sf"/>
</dbReference>
<dbReference type="InterPro" id="IPR036412">
    <property type="entry name" value="HAD-like_sf"/>
</dbReference>
<protein>
    <submittedName>
        <fullName evidence="2">5'(3')-deoxyribonucleotidase</fullName>
    </submittedName>
</protein>
<organism evidence="2 3">
    <name type="scientific">Mucilaginibacter pocheonensis</name>
    <dbReference type="NCBI Taxonomy" id="398050"/>
    <lineage>
        <taxon>Bacteria</taxon>
        <taxon>Pseudomonadati</taxon>
        <taxon>Bacteroidota</taxon>
        <taxon>Sphingobacteriia</taxon>
        <taxon>Sphingobacteriales</taxon>
        <taxon>Sphingobacteriaceae</taxon>
        <taxon>Mucilaginibacter</taxon>
    </lineage>
</organism>
<dbReference type="PANTHER" id="PTHR16504:SF4">
    <property type="entry name" value="5'(3')-DEOXYRIBONUCLEOTIDASE"/>
    <property type="match status" value="1"/>
</dbReference>
<dbReference type="PANTHER" id="PTHR16504">
    <property type="entry name" value="5'(3')-DEOXYRIBONUCLEOTIDASE"/>
    <property type="match status" value="1"/>
</dbReference>
<evidence type="ECO:0000313" key="3">
    <source>
        <dbReference type="Proteomes" id="UP001247620"/>
    </source>
</evidence>
<sequence>MSINRKLRIAIDMDEVLADTIAKFIDVYDARHQTKISLGDMRGKEFHEILPPHLSSSLRQYINEKGFFRDLPVMPGSQEVVKALMENYDVYIASAAMEFKNSLEDKQEWLNEHFPFIPWTNIIFCGHKILDVDIMIDDRIKNFVTFNGRKLLFTSPHNLLIDDFERVNNWDEVAAKLLRS</sequence>
<evidence type="ECO:0000313" key="2">
    <source>
        <dbReference type="EMBL" id="MDR6941915.1"/>
    </source>
</evidence>
<dbReference type="SUPFAM" id="SSF56784">
    <property type="entry name" value="HAD-like"/>
    <property type="match status" value="1"/>
</dbReference>